<sequence>MNAISLVRRRGPTQISSPNDSRWRHRRARWLALAICLVALPACSKEKLKELADTVQKEGESLVKESKKMTDALVETAEEPLAETGKILLKTPEPLEIDQAVVKVHVVGDGRKHSLQITSYPPGAERTPAPAVFLHATTDVETVALLAGKSLPCNMFVEPRAGAPIARNPIGHPVSVTFESMNMQEKTITATIDACTLIDSNDQPLAIAGGEILAVVEGF</sequence>
<name>A0A5B9MCH3_9BACT</name>
<evidence type="ECO:0000256" key="1">
    <source>
        <dbReference type="SAM" id="MobiDB-lite"/>
    </source>
</evidence>
<evidence type="ECO:0000313" key="3">
    <source>
        <dbReference type="Proteomes" id="UP000321353"/>
    </source>
</evidence>
<protein>
    <submittedName>
        <fullName evidence="2">Uncharacterized protein</fullName>
    </submittedName>
</protein>
<feature type="region of interest" description="Disordered" evidence="1">
    <location>
        <begin position="1"/>
        <end position="20"/>
    </location>
</feature>
<proteinExistence type="predicted"/>
<dbReference type="EMBL" id="CP036264">
    <property type="protein sequence ID" value="QEF98473.1"/>
    <property type="molecule type" value="Genomic_DNA"/>
</dbReference>
<organism evidence="2 3">
    <name type="scientific">Stieleria maiorica</name>
    <dbReference type="NCBI Taxonomy" id="2795974"/>
    <lineage>
        <taxon>Bacteria</taxon>
        <taxon>Pseudomonadati</taxon>
        <taxon>Planctomycetota</taxon>
        <taxon>Planctomycetia</taxon>
        <taxon>Pirellulales</taxon>
        <taxon>Pirellulaceae</taxon>
        <taxon>Stieleria</taxon>
    </lineage>
</organism>
<evidence type="ECO:0000313" key="2">
    <source>
        <dbReference type="EMBL" id="QEF98473.1"/>
    </source>
</evidence>
<reference evidence="2 3" key="1">
    <citation type="submission" date="2019-02" db="EMBL/GenBank/DDBJ databases">
        <title>Planctomycetal bacteria perform biofilm scaping via a novel small molecule.</title>
        <authorList>
            <person name="Jeske O."/>
            <person name="Boedeker C."/>
            <person name="Wiegand S."/>
            <person name="Breitling P."/>
            <person name="Kallscheuer N."/>
            <person name="Jogler M."/>
            <person name="Rohde M."/>
            <person name="Petersen J."/>
            <person name="Medema M.H."/>
            <person name="Surup F."/>
            <person name="Jogler C."/>
        </authorList>
    </citation>
    <scope>NUCLEOTIDE SEQUENCE [LARGE SCALE GENOMIC DNA]</scope>
    <source>
        <strain evidence="2 3">Mal15</strain>
    </source>
</reference>
<dbReference type="RefSeq" id="WP_147867997.1">
    <property type="nucleotide sequence ID" value="NZ_CP036264.1"/>
</dbReference>
<accession>A0A5B9MCH3</accession>
<dbReference type="KEGG" id="smam:Mal15_25250"/>
<dbReference type="Proteomes" id="UP000321353">
    <property type="component" value="Chromosome"/>
</dbReference>
<dbReference type="AlphaFoldDB" id="A0A5B9MCH3"/>
<keyword evidence="3" id="KW-1185">Reference proteome</keyword>
<gene>
    <name evidence="2" type="ORF">Mal15_25250</name>
</gene>